<keyword evidence="6 10" id="KW-0793">Thylakoid</keyword>
<dbReference type="RefSeq" id="WP_073070083.1">
    <property type="nucleotide sequence ID" value="NZ_MPPI01000005.1"/>
</dbReference>
<keyword evidence="3 10" id="KW-0812">Transmembrane</keyword>
<comment type="subcellular location">
    <subcellularLocation>
        <location evidence="10">Cellular thylakoid membrane</location>
        <topology evidence="10">Single-pass membrane protein</topology>
    </subcellularLocation>
    <subcellularLocation>
        <location evidence="1">Membrane</location>
        <topology evidence="1">Single-pass membrane protein</topology>
    </subcellularLocation>
</comment>
<evidence type="ECO:0000256" key="3">
    <source>
        <dbReference type="ARBA" id="ARBA00022692"/>
    </source>
</evidence>
<dbReference type="Proteomes" id="UP000238634">
    <property type="component" value="Unassembled WGS sequence"/>
</dbReference>
<reference evidence="11 12" key="1">
    <citation type="submission" date="2018-02" db="EMBL/GenBank/DDBJ databases">
        <authorList>
            <person name="Cohen D.B."/>
            <person name="Kent A.D."/>
        </authorList>
    </citation>
    <scope>NUCLEOTIDE SEQUENCE [LARGE SCALE GENOMIC DNA]</scope>
    <source>
        <strain evidence="11 12">ULC007</strain>
    </source>
</reference>
<comment type="function">
    <text evidence="8 10">Component of the cytochrome b6-f complex, which mediates electron transfer between photosystem II (PSII) and photosystem I (PSI), cyclic electron flow around PSI, and state transitions. PetL is important for photoautotrophic growth as well as for electron transfer efficiency and stability of the cytochrome b6-f complex.</text>
</comment>
<dbReference type="HAMAP" id="MF_00433">
    <property type="entry name" value="Cytb6_f_PetL"/>
    <property type="match status" value="1"/>
</dbReference>
<dbReference type="GO" id="GO:0009055">
    <property type="term" value="F:electron transfer activity"/>
    <property type="evidence" value="ECO:0007669"/>
    <property type="project" value="InterPro"/>
</dbReference>
<keyword evidence="2 10" id="KW-0813">Transport</keyword>
<protein>
    <recommendedName>
        <fullName evidence="10">Cytochrome b6-f complex subunit 6</fullName>
    </recommendedName>
    <alternativeName>
        <fullName evidence="10">Cytochrome b6-f complex subunit PetL</fullName>
    </alternativeName>
    <alternativeName>
        <fullName evidence="10">Cytochrome b6-f complex subunit VI</fullName>
    </alternativeName>
</protein>
<evidence type="ECO:0000256" key="10">
    <source>
        <dbReference type="HAMAP-Rule" id="MF_00433"/>
    </source>
</evidence>
<organism evidence="11 12">
    <name type="scientific">Phormidesmis priestleyi ULC007</name>
    <dbReference type="NCBI Taxonomy" id="1920490"/>
    <lineage>
        <taxon>Bacteria</taxon>
        <taxon>Bacillati</taxon>
        <taxon>Cyanobacteriota</taxon>
        <taxon>Cyanophyceae</taxon>
        <taxon>Leptolyngbyales</taxon>
        <taxon>Leptolyngbyaceae</taxon>
        <taxon>Phormidesmis</taxon>
    </lineage>
</organism>
<dbReference type="AlphaFoldDB" id="A0A2T1DJH7"/>
<comment type="similarity">
    <text evidence="10">Belongs to the PetL family.</text>
</comment>
<evidence type="ECO:0000313" key="11">
    <source>
        <dbReference type="EMBL" id="PSB20615.1"/>
    </source>
</evidence>
<dbReference type="STRING" id="1920490.GCA_001895925_02651"/>
<name>A0A2T1DJH7_9CYAN</name>
<evidence type="ECO:0000256" key="4">
    <source>
        <dbReference type="ARBA" id="ARBA00022982"/>
    </source>
</evidence>
<proteinExistence type="inferred from homology"/>
<dbReference type="GO" id="GO:0031676">
    <property type="term" value="C:plasma membrane-derived thylakoid membrane"/>
    <property type="evidence" value="ECO:0007669"/>
    <property type="project" value="UniProtKB-SubCell"/>
</dbReference>
<evidence type="ECO:0000256" key="8">
    <source>
        <dbReference type="ARBA" id="ARBA00025197"/>
    </source>
</evidence>
<dbReference type="GO" id="GO:0015979">
    <property type="term" value="P:photosynthesis"/>
    <property type="evidence" value="ECO:0007669"/>
    <property type="project" value="UniProtKB-KW"/>
</dbReference>
<accession>A0A2T1DJH7</accession>
<evidence type="ECO:0000256" key="2">
    <source>
        <dbReference type="ARBA" id="ARBA00022448"/>
    </source>
</evidence>
<keyword evidence="7 10" id="KW-0472">Membrane</keyword>
<evidence type="ECO:0000256" key="7">
    <source>
        <dbReference type="ARBA" id="ARBA00023136"/>
    </source>
</evidence>
<keyword evidence="5 10" id="KW-1133">Transmembrane helix</keyword>
<feature type="transmembrane region" description="Helical" evidence="10">
    <location>
        <begin position="6"/>
        <end position="25"/>
    </location>
</feature>
<evidence type="ECO:0000313" key="12">
    <source>
        <dbReference type="Proteomes" id="UP000238634"/>
    </source>
</evidence>
<reference evidence="11 12" key="2">
    <citation type="submission" date="2018-03" db="EMBL/GenBank/DDBJ databases">
        <title>The ancient ancestry and fast evolution of plastids.</title>
        <authorList>
            <person name="Moore K.R."/>
            <person name="Magnabosco C."/>
            <person name="Momper L."/>
            <person name="Gold D.A."/>
            <person name="Bosak T."/>
            <person name="Fournier G.P."/>
        </authorList>
    </citation>
    <scope>NUCLEOTIDE SEQUENCE [LARGE SCALE GENOMIC DNA]</scope>
    <source>
        <strain evidence="11 12">ULC007</strain>
    </source>
</reference>
<dbReference type="Pfam" id="PF05115">
    <property type="entry name" value="PetL"/>
    <property type="match status" value="1"/>
</dbReference>
<comment type="subunit">
    <text evidence="9 10">The 4 large subunits of the cytochrome b6-f complex are cytochrome b6, subunit IV (17 kDa polypeptide, PetD), cytochrome f and the Rieske protein, while the 4 small subunits are PetG, PetL, PetM and PetN. The complex functions as a dimer.</text>
</comment>
<evidence type="ECO:0000256" key="9">
    <source>
        <dbReference type="ARBA" id="ARBA00025834"/>
    </source>
</evidence>
<dbReference type="InterPro" id="IPR007802">
    <property type="entry name" value="Cyt_b6/f_cplx_su6"/>
</dbReference>
<keyword evidence="4 10" id="KW-0249">Electron transport</keyword>
<comment type="caution">
    <text evidence="11">The sequence shown here is derived from an EMBL/GenBank/DDBJ whole genome shotgun (WGS) entry which is preliminary data.</text>
</comment>
<gene>
    <name evidence="10" type="primary">petL</name>
    <name evidence="11" type="ORF">C7B65_06845</name>
</gene>
<evidence type="ECO:0000256" key="1">
    <source>
        <dbReference type="ARBA" id="ARBA00004167"/>
    </source>
</evidence>
<dbReference type="EMBL" id="PVWG01000005">
    <property type="protein sequence ID" value="PSB20615.1"/>
    <property type="molecule type" value="Genomic_DNA"/>
</dbReference>
<sequence length="31" mass="3215">MSAVIAYLALVGGAFGLALALFFGFRAIKLI</sequence>
<dbReference type="GO" id="GO:0009512">
    <property type="term" value="C:cytochrome b6f complex"/>
    <property type="evidence" value="ECO:0007669"/>
    <property type="project" value="InterPro"/>
</dbReference>
<keyword evidence="10" id="KW-0602">Photosynthesis</keyword>
<evidence type="ECO:0000256" key="5">
    <source>
        <dbReference type="ARBA" id="ARBA00022989"/>
    </source>
</evidence>
<keyword evidence="12" id="KW-1185">Reference proteome</keyword>
<evidence type="ECO:0000256" key="6">
    <source>
        <dbReference type="ARBA" id="ARBA00023078"/>
    </source>
</evidence>